<evidence type="ECO:0000313" key="13">
    <source>
        <dbReference type="EMBL" id="QEL19466.1"/>
    </source>
</evidence>
<evidence type="ECO:0000256" key="6">
    <source>
        <dbReference type="ARBA" id="ARBA00022692"/>
    </source>
</evidence>
<evidence type="ECO:0000256" key="9">
    <source>
        <dbReference type="ARBA" id="ARBA00023012"/>
    </source>
</evidence>
<proteinExistence type="predicted"/>
<dbReference type="InterPro" id="IPR003660">
    <property type="entry name" value="HAMP_dom"/>
</dbReference>
<dbReference type="InterPro" id="IPR036097">
    <property type="entry name" value="HisK_dim/P_sf"/>
</dbReference>
<gene>
    <name evidence="13" type="ORF">PX52LOC_06539</name>
</gene>
<dbReference type="CDD" id="cd00075">
    <property type="entry name" value="HATPase"/>
    <property type="match status" value="1"/>
</dbReference>
<dbReference type="PANTHER" id="PTHR45436">
    <property type="entry name" value="SENSOR HISTIDINE KINASE YKOH"/>
    <property type="match status" value="1"/>
</dbReference>
<dbReference type="EMBL" id="CP042425">
    <property type="protein sequence ID" value="QEL19466.1"/>
    <property type="molecule type" value="Genomic_DNA"/>
</dbReference>
<dbReference type="OrthoDB" id="9786919at2"/>
<evidence type="ECO:0000256" key="8">
    <source>
        <dbReference type="ARBA" id="ARBA00022989"/>
    </source>
</evidence>
<dbReference type="Gene3D" id="6.10.340.10">
    <property type="match status" value="1"/>
</dbReference>
<keyword evidence="4" id="KW-0597">Phosphoprotein</keyword>
<keyword evidence="6" id="KW-0812">Transmembrane</keyword>
<dbReference type="PRINTS" id="PR00344">
    <property type="entry name" value="BCTRLSENSOR"/>
</dbReference>
<name>A0A5C1AN99_9BACT</name>
<dbReference type="CDD" id="cd00082">
    <property type="entry name" value="HisKA"/>
    <property type="match status" value="1"/>
</dbReference>
<accession>A0A5C1AN99</accession>
<evidence type="ECO:0000256" key="7">
    <source>
        <dbReference type="ARBA" id="ARBA00022777"/>
    </source>
</evidence>
<keyword evidence="10" id="KW-0472">Membrane</keyword>
<dbReference type="Pfam" id="PF00512">
    <property type="entry name" value="HisKA"/>
    <property type="match status" value="1"/>
</dbReference>
<dbReference type="Proteomes" id="UP000324974">
    <property type="component" value="Chromosome"/>
</dbReference>
<dbReference type="InterPro" id="IPR050428">
    <property type="entry name" value="TCS_sensor_his_kinase"/>
</dbReference>
<evidence type="ECO:0000256" key="4">
    <source>
        <dbReference type="ARBA" id="ARBA00022553"/>
    </source>
</evidence>
<sequence>MTLTTRLTAFFLAALAVVLVAFSGTLYSLARTHLLRQLDDRAAATLETLVAATEVEPDGLEWDRKERTLIVPRGDGRLVWTVFDNGGREVDGEAGQSLYEATTAGADDRVTRSLATRDGELWRVYRRSLSHPRPDIVERRAVPGAARHPGDERYQRLTFVTALPLASVHQTLSTLAGWLVGVSLGVWLLAAVGGRWVCRRALLPVTKMAAGVQEITADNLHGRLPSPTSRDELADLATAFNDLLGRLQLAFERQKQFTGEAAHQLRTPLTAILGQVEVALRRDREPDDYRRALASVKTQTNRLRDIVEMLLFLAQADAEARLPDLERIDLGHWLPTHVAESWANHHRFADLRTAVPSGESLISLGQPALLGQALDNLIDNALKYSPTGTPIEVRLGREADGLVIAVEDRGNGMRDEDLGHAFEPFFRSSEARRQGIGGVGLGLSVTARIVKAFGGRVDARSEVGQGSRFEIRLPTLGSDAKRPSALSE</sequence>
<dbReference type="GO" id="GO:0005886">
    <property type="term" value="C:plasma membrane"/>
    <property type="evidence" value="ECO:0007669"/>
    <property type="project" value="TreeGrafter"/>
</dbReference>
<dbReference type="Pfam" id="PF02518">
    <property type="entry name" value="HATPase_c"/>
    <property type="match status" value="1"/>
</dbReference>
<reference evidence="14" key="1">
    <citation type="submission" date="2019-08" db="EMBL/GenBank/DDBJ databases">
        <title>Limnoglobus roseus gen. nov., sp. nov., a novel freshwater planctomycete with a giant genome from the family Gemmataceae.</title>
        <authorList>
            <person name="Kulichevskaya I.S."/>
            <person name="Naumoff D.G."/>
            <person name="Miroshnikov K."/>
            <person name="Ivanova A."/>
            <person name="Philippov D.A."/>
            <person name="Hakobyan A."/>
            <person name="Rijpstra I.C."/>
            <person name="Sinninghe Damste J.S."/>
            <person name="Liesack W."/>
            <person name="Dedysh S.N."/>
        </authorList>
    </citation>
    <scope>NUCLEOTIDE SEQUENCE [LARGE SCALE GENOMIC DNA]</scope>
    <source>
        <strain evidence="14">PX52</strain>
    </source>
</reference>
<evidence type="ECO:0000259" key="12">
    <source>
        <dbReference type="PROSITE" id="PS50885"/>
    </source>
</evidence>
<dbReference type="InterPro" id="IPR005467">
    <property type="entry name" value="His_kinase_dom"/>
</dbReference>
<dbReference type="AlphaFoldDB" id="A0A5C1AN99"/>
<comment type="subcellular location">
    <subcellularLocation>
        <location evidence="2">Membrane</location>
    </subcellularLocation>
</comment>
<keyword evidence="8" id="KW-1133">Transmembrane helix</keyword>
<protein>
    <recommendedName>
        <fullName evidence="3">histidine kinase</fullName>
        <ecNumber evidence="3">2.7.13.3</ecNumber>
    </recommendedName>
</protein>
<dbReference type="CDD" id="cd06225">
    <property type="entry name" value="HAMP"/>
    <property type="match status" value="1"/>
</dbReference>
<comment type="catalytic activity">
    <reaction evidence="1">
        <text>ATP + protein L-histidine = ADP + protein N-phospho-L-histidine.</text>
        <dbReference type="EC" id="2.7.13.3"/>
    </reaction>
</comment>
<evidence type="ECO:0000256" key="2">
    <source>
        <dbReference type="ARBA" id="ARBA00004370"/>
    </source>
</evidence>
<dbReference type="SUPFAM" id="SSF55874">
    <property type="entry name" value="ATPase domain of HSP90 chaperone/DNA topoisomerase II/histidine kinase"/>
    <property type="match status" value="1"/>
</dbReference>
<dbReference type="SMART" id="SM00387">
    <property type="entry name" value="HATPase_c"/>
    <property type="match status" value="1"/>
</dbReference>
<dbReference type="RefSeq" id="WP_149113851.1">
    <property type="nucleotide sequence ID" value="NZ_CP042425.1"/>
</dbReference>
<evidence type="ECO:0000256" key="5">
    <source>
        <dbReference type="ARBA" id="ARBA00022679"/>
    </source>
</evidence>
<dbReference type="InterPro" id="IPR003661">
    <property type="entry name" value="HisK_dim/P_dom"/>
</dbReference>
<dbReference type="SUPFAM" id="SSF158472">
    <property type="entry name" value="HAMP domain-like"/>
    <property type="match status" value="1"/>
</dbReference>
<feature type="domain" description="Histidine kinase" evidence="11">
    <location>
        <begin position="260"/>
        <end position="477"/>
    </location>
</feature>
<keyword evidence="5" id="KW-0808">Transferase</keyword>
<evidence type="ECO:0000313" key="14">
    <source>
        <dbReference type="Proteomes" id="UP000324974"/>
    </source>
</evidence>
<dbReference type="Gene3D" id="3.30.565.10">
    <property type="entry name" value="Histidine kinase-like ATPase, C-terminal domain"/>
    <property type="match status" value="1"/>
</dbReference>
<dbReference type="SMART" id="SM00304">
    <property type="entry name" value="HAMP"/>
    <property type="match status" value="1"/>
</dbReference>
<evidence type="ECO:0000256" key="1">
    <source>
        <dbReference type="ARBA" id="ARBA00000085"/>
    </source>
</evidence>
<dbReference type="Pfam" id="PF00672">
    <property type="entry name" value="HAMP"/>
    <property type="match status" value="1"/>
</dbReference>
<dbReference type="PROSITE" id="PS50885">
    <property type="entry name" value="HAMP"/>
    <property type="match status" value="1"/>
</dbReference>
<dbReference type="PROSITE" id="PS50109">
    <property type="entry name" value="HIS_KIN"/>
    <property type="match status" value="1"/>
</dbReference>
<keyword evidence="14" id="KW-1185">Reference proteome</keyword>
<evidence type="ECO:0000259" key="11">
    <source>
        <dbReference type="PROSITE" id="PS50109"/>
    </source>
</evidence>
<dbReference type="EC" id="2.7.13.3" evidence="3"/>
<dbReference type="SMART" id="SM00388">
    <property type="entry name" value="HisKA"/>
    <property type="match status" value="1"/>
</dbReference>
<evidence type="ECO:0000256" key="3">
    <source>
        <dbReference type="ARBA" id="ARBA00012438"/>
    </source>
</evidence>
<keyword evidence="9" id="KW-0902">Two-component regulatory system</keyword>
<evidence type="ECO:0000256" key="10">
    <source>
        <dbReference type="ARBA" id="ARBA00023136"/>
    </source>
</evidence>
<dbReference type="PANTHER" id="PTHR45436:SF5">
    <property type="entry name" value="SENSOR HISTIDINE KINASE TRCS"/>
    <property type="match status" value="1"/>
</dbReference>
<dbReference type="SUPFAM" id="SSF47384">
    <property type="entry name" value="Homodimeric domain of signal transducing histidine kinase"/>
    <property type="match status" value="1"/>
</dbReference>
<feature type="domain" description="HAMP" evidence="12">
    <location>
        <begin position="199"/>
        <end position="252"/>
    </location>
</feature>
<organism evidence="13 14">
    <name type="scientific">Limnoglobus roseus</name>
    <dbReference type="NCBI Taxonomy" id="2598579"/>
    <lineage>
        <taxon>Bacteria</taxon>
        <taxon>Pseudomonadati</taxon>
        <taxon>Planctomycetota</taxon>
        <taxon>Planctomycetia</taxon>
        <taxon>Gemmatales</taxon>
        <taxon>Gemmataceae</taxon>
        <taxon>Limnoglobus</taxon>
    </lineage>
</organism>
<dbReference type="InterPro" id="IPR036890">
    <property type="entry name" value="HATPase_C_sf"/>
</dbReference>
<dbReference type="KEGG" id="lrs:PX52LOC_06539"/>
<dbReference type="Gene3D" id="1.10.287.130">
    <property type="match status" value="1"/>
</dbReference>
<dbReference type="InterPro" id="IPR004358">
    <property type="entry name" value="Sig_transdc_His_kin-like_C"/>
</dbReference>
<dbReference type="GO" id="GO:0000155">
    <property type="term" value="F:phosphorelay sensor kinase activity"/>
    <property type="evidence" value="ECO:0007669"/>
    <property type="project" value="InterPro"/>
</dbReference>
<dbReference type="InterPro" id="IPR003594">
    <property type="entry name" value="HATPase_dom"/>
</dbReference>
<keyword evidence="7" id="KW-0418">Kinase</keyword>